<dbReference type="Proteomes" id="UP001597083">
    <property type="component" value="Unassembled WGS sequence"/>
</dbReference>
<name>A0ABW3CAN2_9ACTN</name>
<protein>
    <recommendedName>
        <fullName evidence="3">Transposase</fullName>
    </recommendedName>
</protein>
<feature type="non-terminal residue" evidence="1">
    <location>
        <position position="1"/>
    </location>
</feature>
<proteinExistence type="predicted"/>
<evidence type="ECO:0000313" key="1">
    <source>
        <dbReference type="EMBL" id="MFD0851560.1"/>
    </source>
</evidence>
<evidence type="ECO:0008006" key="3">
    <source>
        <dbReference type="Google" id="ProtNLM"/>
    </source>
</evidence>
<keyword evidence="2" id="KW-1185">Reference proteome</keyword>
<sequence length="83" mass="9069">AAVAVAAAAIAAALRILDKRMAGGRVLEGRIPDEREFAWKSLRRSMRYSCGRGKQHFGVAGDDWVAKRAQLVVVSERTSARKT</sequence>
<accession>A0ABW3CAN2</accession>
<comment type="caution">
    <text evidence="1">The sequence shown here is derived from an EMBL/GenBank/DDBJ whole genome shotgun (WGS) entry which is preliminary data.</text>
</comment>
<evidence type="ECO:0000313" key="2">
    <source>
        <dbReference type="Proteomes" id="UP001597083"/>
    </source>
</evidence>
<dbReference type="EMBL" id="JBHTIR010000584">
    <property type="protein sequence ID" value="MFD0851560.1"/>
    <property type="molecule type" value="Genomic_DNA"/>
</dbReference>
<organism evidence="1 2">
    <name type="scientific">Actinomadura adrarensis</name>
    <dbReference type="NCBI Taxonomy" id="1819600"/>
    <lineage>
        <taxon>Bacteria</taxon>
        <taxon>Bacillati</taxon>
        <taxon>Actinomycetota</taxon>
        <taxon>Actinomycetes</taxon>
        <taxon>Streptosporangiales</taxon>
        <taxon>Thermomonosporaceae</taxon>
        <taxon>Actinomadura</taxon>
    </lineage>
</organism>
<reference evidence="2" key="1">
    <citation type="journal article" date="2019" name="Int. J. Syst. Evol. Microbiol.">
        <title>The Global Catalogue of Microorganisms (GCM) 10K type strain sequencing project: providing services to taxonomists for standard genome sequencing and annotation.</title>
        <authorList>
            <consortium name="The Broad Institute Genomics Platform"/>
            <consortium name="The Broad Institute Genome Sequencing Center for Infectious Disease"/>
            <person name="Wu L."/>
            <person name="Ma J."/>
        </authorList>
    </citation>
    <scope>NUCLEOTIDE SEQUENCE [LARGE SCALE GENOMIC DNA]</scope>
    <source>
        <strain evidence="2">JCM 31696</strain>
    </source>
</reference>
<gene>
    <name evidence="1" type="ORF">ACFQ07_04985</name>
</gene>